<feature type="compositionally biased region" description="Basic residues" evidence="2">
    <location>
        <begin position="403"/>
        <end position="423"/>
    </location>
</feature>
<dbReference type="Ensembl" id="ENSACCT00020001222.1">
    <property type="protein sequence ID" value="ENSACCP00020001182.1"/>
    <property type="gene ID" value="ENSACCG00020000838.1"/>
</dbReference>
<protein>
    <submittedName>
        <fullName evidence="4">Peter pan homolog</fullName>
    </submittedName>
</protein>
<dbReference type="SMART" id="SM00879">
    <property type="entry name" value="Brix"/>
    <property type="match status" value="1"/>
</dbReference>
<dbReference type="GO" id="GO:0000027">
    <property type="term" value="P:ribosomal large subunit assembly"/>
    <property type="evidence" value="ECO:0007669"/>
    <property type="project" value="TreeGrafter"/>
</dbReference>
<dbReference type="OrthoDB" id="10261452at2759"/>
<dbReference type="GO" id="GO:0005730">
    <property type="term" value="C:nucleolus"/>
    <property type="evidence" value="ECO:0007669"/>
    <property type="project" value="UniProtKB-SubCell"/>
</dbReference>
<keyword evidence="5" id="KW-1185">Reference proteome</keyword>
<feature type="domain" description="Brix" evidence="3">
    <location>
        <begin position="29"/>
        <end position="292"/>
    </location>
</feature>
<evidence type="ECO:0000256" key="2">
    <source>
        <dbReference type="SAM" id="MobiDB-lite"/>
    </source>
</evidence>
<dbReference type="InterPro" id="IPR045112">
    <property type="entry name" value="PPAN-like"/>
</dbReference>
<feature type="region of interest" description="Disordered" evidence="2">
    <location>
        <begin position="323"/>
        <end position="513"/>
    </location>
</feature>
<dbReference type="GO" id="GO:0019843">
    <property type="term" value="F:rRNA binding"/>
    <property type="evidence" value="ECO:0007669"/>
    <property type="project" value="InterPro"/>
</dbReference>
<reference evidence="4" key="1">
    <citation type="submission" date="2025-08" db="UniProtKB">
        <authorList>
            <consortium name="Ensembl"/>
        </authorList>
    </citation>
    <scope>IDENTIFICATION</scope>
</reference>
<sequence>MGRPSKSKNQKKERAAAVQHAQQEFGTVPHSFVFHRGRVGKNVRQLIADMRKVMEPYTARALKVRKNNSLKDFVAVAGPLGVTHFLVFSKSSSSINFKLFRLPGGPTLTFKVMQYSLIKDVVSSLKRHRMHEQQFTHHPLLVLSNFGLQQIQVKLMASMFQNMFPSINVHRVNLNSIKRCLLISYNTETQLLDFRHYSVKVVPVGVSKSLKKLLQEKFPNMSRLEDISELLVKDINLSESEAEQDGTHNVLELPQAYAGRGNMKEQQSAVRLTEIGPRMTLQLIKVEEGLAQGNVLYHSFIHKMEAEVKEILARKEAKLQLKAERRQKQEANVERKRQQREAHRERSLAGIRRKRQQDGDSDAEDPGAPEQQDAAEQSEESDAEYYRQEVGEEPDKDLFPDRTKRKRSSSRAAPLRKRRRHSRPEHPNTPSPHPTAPGKQRQGNLAPRDSRHRGRARQGAAGRKPHRRTERPAREGAGPSSGRAASRPKGRGNLLTKGKMIFRRPGRAKKGKR</sequence>
<dbReference type="GO" id="GO:0006364">
    <property type="term" value="P:rRNA processing"/>
    <property type="evidence" value="ECO:0007669"/>
    <property type="project" value="InterPro"/>
</dbReference>
<dbReference type="GeneTree" id="ENSGT00530000064158"/>
<comment type="subcellular location">
    <subcellularLocation>
        <location evidence="1">Nucleus</location>
        <location evidence="1">Nucleolus</location>
    </subcellularLocation>
</comment>
<evidence type="ECO:0000313" key="5">
    <source>
        <dbReference type="Proteomes" id="UP000472275"/>
    </source>
</evidence>
<dbReference type="AlphaFoldDB" id="A0A663DMR1"/>
<dbReference type="PANTHER" id="PTHR12661:SF5">
    <property type="entry name" value="SUPPRESSOR OF SWI4 1 HOMOLOG"/>
    <property type="match status" value="1"/>
</dbReference>
<proteinExistence type="predicted"/>
<dbReference type="Pfam" id="PF04427">
    <property type="entry name" value="Brix"/>
    <property type="match status" value="1"/>
</dbReference>
<dbReference type="InterPro" id="IPR007109">
    <property type="entry name" value="Brix"/>
</dbReference>
<dbReference type="GO" id="GO:0030687">
    <property type="term" value="C:preribosome, large subunit precursor"/>
    <property type="evidence" value="ECO:0007669"/>
    <property type="project" value="TreeGrafter"/>
</dbReference>
<feature type="compositionally biased region" description="Basic residues" evidence="2">
    <location>
        <begin position="500"/>
        <end position="513"/>
    </location>
</feature>
<name>A0A663DMR1_AQUCH</name>
<reference evidence="4" key="2">
    <citation type="submission" date="2025-09" db="UniProtKB">
        <authorList>
            <consortium name="Ensembl"/>
        </authorList>
    </citation>
    <scope>IDENTIFICATION</scope>
</reference>
<dbReference type="PANTHER" id="PTHR12661">
    <property type="entry name" value="PETER PAN-RELATED"/>
    <property type="match status" value="1"/>
</dbReference>
<accession>A0A663DMR1</accession>
<dbReference type="RefSeq" id="XP_029886953.1">
    <property type="nucleotide sequence ID" value="XM_030031093.2"/>
</dbReference>
<evidence type="ECO:0000313" key="4">
    <source>
        <dbReference type="Ensembl" id="ENSACCP00020001182.1"/>
    </source>
</evidence>
<organism evidence="4 5">
    <name type="scientific">Aquila chrysaetos chrysaetos</name>
    <dbReference type="NCBI Taxonomy" id="223781"/>
    <lineage>
        <taxon>Eukaryota</taxon>
        <taxon>Metazoa</taxon>
        <taxon>Chordata</taxon>
        <taxon>Craniata</taxon>
        <taxon>Vertebrata</taxon>
        <taxon>Euteleostomi</taxon>
        <taxon>Archelosauria</taxon>
        <taxon>Archosauria</taxon>
        <taxon>Dinosauria</taxon>
        <taxon>Saurischia</taxon>
        <taxon>Theropoda</taxon>
        <taxon>Coelurosauria</taxon>
        <taxon>Aves</taxon>
        <taxon>Neognathae</taxon>
        <taxon>Neoaves</taxon>
        <taxon>Telluraves</taxon>
        <taxon>Accipitrimorphae</taxon>
        <taxon>Accipitriformes</taxon>
        <taxon>Accipitridae</taxon>
        <taxon>Accipitrinae</taxon>
        <taxon>Aquila</taxon>
    </lineage>
</organism>
<dbReference type="Proteomes" id="UP000472275">
    <property type="component" value="Chromosome 11"/>
</dbReference>
<dbReference type="InParanoid" id="A0A663DMR1"/>
<feature type="compositionally biased region" description="Basic and acidic residues" evidence="2">
    <location>
        <begin position="323"/>
        <end position="347"/>
    </location>
</feature>
<evidence type="ECO:0000259" key="3">
    <source>
        <dbReference type="PROSITE" id="PS50833"/>
    </source>
</evidence>
<dbReference type="GeneID" id="115348431"/>
<gene>
    <name evidence="4" type="primary">LOC115348431</name>
</gene>
<evidence type="ECO:0000256" key="1">
    <source>
        <dbReference type="ARBA" id="ARBA00004604"/>
    </source>
</evidence>
<dbReference type="PROSITE" id="PS50833">
    <property type="entry name" value="BRIX"/>
    <property type="match status" value="1"/>
</dbReference>